<evidence type="ECO:0000256" key="2">
    <source>
        <dbReference type="ARBA" id="ARBA00022801"/>
    </source>
</evidence>
<sequence length="482" mass="52618">MPTTRPSGRQFAADFLWGSATASYQIEGAATEGGRGPSIWDTFSARPGAVLNGDTGAVAADHYHRVAEDVALMQRLGLQAYRLSIAWPRVQPDGSGAWNDEGIAFYVDLVDRLVEAGIAPVVTLYHWDLPQPLEDAGGWGNRETAYRFADYARKMAEVLGDKVTVWTTLNEPWCSAYLGYASGVHAPGRTEPATALAAVHHLNLAHGLAARAVREVLGDAAQVSITLNLHVTRAASDAPEDVAAKREVDTVANEVFLQPLLEGRYPEQVFAQTAHLTDWSFVQDGDLELIRVPIDLLGVNYYSTGKVRRGTPPVGDGTPGPDGHRSSVVSPWVGCDDVEWLPLPGPHTAMGWNIEPEGLTELLLDLHRRYPGLPMAVTENGAAFYDEVSADGRVHDLPRVEYLHDHIDAVGAAMDAGADVRGYFVWSLMDNFEWAYGYDRRFGIIRVDYPTGERTLKDSALWYRDLVATRTIAPAETAATLS</sequence>
<dbReference type="SUPFAM" id="SSF51445">
    <property type="entry name" value="(Trans)glycosidases"/>
    <property type="match status" value="1"/>
</dbReference>
<dbReference type="InterPro" id="IPR033132">
    <property type="entry name" value="GH_1_N_CS"/>
</dbReference>
<evidence type="ECO:0000313" key="8">
    <source>
        <dbReference type="Proteomes" id="UP000564629"/>
    </source>
</evidence>
<evidence type="ECO:0000313" key="5">
    <source>
        <dbReference type="EMBL" id="GEL47726.1"/>
    </source>
</evidence>
<comment type="similarity">
    <text evidence="1 4">Belongs to the glycosyl hydrolase 1 family.</text>
</comment>
<dbReference type="AlphaFoldDB" id="A0A511FEP6"/>
<dbReference type="EMBL" id="BJVQ01000046">
    <property type="protein sequence ID" value="GEL47726.1"/>
    <property type="molecule type" value="Genomic_DNA"/>
</dbReference>
<dbReference type="PROSITE" id="PS00653">
    <property type="entry name" value="GLYCOSYL_HYDROL_F1_2"/>
    <property type="match status" value="1"/>
</dbReference>
<evidence type="ECO:0000256" key="1">
    <source>
        <dbReference type="ARBA" id="ARBA00010838"/>
    </source>
</evidence>
<evidence type="ECO:0000313" key="7">
    <source>
        <dbReference type="Proteomes" id="UP000321723"/>
    </source>
</evidence>
<dbReference type="InterPro" id="IPR017853">
    <property type="entry name" value="GH"/>
</dbReference>
<evidence type="ECO:0000256" key="3">
    <source>
        <dbReference type="ARBA" id="ARBA00023295"/>
    </source>
</evidence>
<dbReference type="Proteomes" id="UP000564629">
    <property type="component" value="Unassembled WGS sequence"/>
</dbReference>
<accession>A0A511FEP6</accession>
<dbReference type="GO" id="GO:0008422">
    <property type="term" value="F:beta-glucosidase activity"/>
    <property type="evidence" value="ECO:0007669"/>
    <property type="project" value="UniProtKB-EC"/>
</dbReference>
<dbReference type="Proteomes" id="UP000321723">
    <property type="component" value="Unassembled WGS sequence"/>
</dbReference>
<name>A0A511FEP6_9CELL</name>
<dbReference type="FunFam" id="3.20.20.80:FF:000004">
    <property type="entry name" value="Beta-glucosidase 6-phospho-beta-glucosidase"/>
    <property type="match status" value="1"/>
</dbReference>
<dbReference type="GO" id="GO:0005829">
    <property type="term" value="C:cytosol"/>
    <property type="evidence" value="ECO:0007669"/>
    <property type="project" value="TreeGrafter"/>
</dbReference>
<dbReference type="PRINTS" id="PR00131">
    <property type="entry name" value="GLHYDRLASE1"/>
</dbReference>
<evidence type="ECO:0000313" key="6">
    <source>
        <dbReference type="EMBL" id="MBB5471720.1"/>
    </source>
</evidence>
<dbReference type="PANTHER" id="PTHR10353">
    <property type="entry name" value="GLYCOSYL HYDROLASE"/>
    <property type="match status" value="1"/>
</dbReference>
<reference evidence="5 7" key="1">
    <citation type="submission" date="2019-07" db="EMBL/GenBank/DDBJ databases">
        <title>Whole genome shotgun sequence of Cellulomonas hominis NBRC 16055.</title>
        <authorList>
            <person name="Hosoyama A."/>
            <person name="Uohara A."/>
            <person name="Ohji S."/>
            <person name="Ichikawa N."/>
        </authorList>
    </citation>
    <scope>NUCLEOTIDE SEQUENCE [LARGE SCALE GENOMIC DNA]</scope>
    <source>
        <strain evidence="5 7">NBRC 16055</strain>
    </source>
</reference>
<dbReference type="GO" id="GO:0016052">
    <property type="term" value="P:carbohydrate catabolic process"/>
    <property type="evidence" value="ECO:0007669"/>
    <property type="project" value="TreeGrafter"/>
</dbReference>
<dbReference type="EMBL" id="JACHDN010000001">
    <property type="protein sequence ID" value="MBB5471720.1"/>
    <property type="molecule type" value="Genomic_DNA"/>
</dbReference>
<keyword evidence="2 6" id="KW-0378">Hydrolase</keyword>
<dbReference type="PANTHER" id="PTHR10353:SF36">
    <property type="entry name" value="LP05116P"/>
    <property type="match status" value="1"/>
</dbReference>
<organism evidence="5 7">
    <name type="scientific">Cellulomonas hominis</name>
    <dbReference type="NCBI Taxonomy" id="156981"/>
    <lineage>
        <taxon>Bacteria</taxon>
        <taxon>Bacillati</taxon>
        <taxon>Actinomycetota</taxon>
        <taxon>Actinomycetes</taxon>
        <taxon>Micrococcales</taxon>
        <taxon>Cellulomonadaceae</taxon>
        <taxon>Cellulomonas</taxon>
    </lineage>
</organism>
<keyword evidence="3 6" id="KW-0326">Glycosidase</keyword>
<protein>
    <submittedName>
        <fullName evidence="5">Beta-glucosidase</fullName>
        <ecNumber evidence="6">3.2.1.21</ecNumber>
    </submittedName>
</protein>
<comment type="caution">
    <text evidence="5">The sequence shown here is derived from an EMBL/GenBank/DDBJ whole genome shotgun (WGS) entry which is preliminary data.</text>
</comment>
<dbReference type="InterPro" id="IPR001360">
    <property type="entry name" value="Glyco_hydro_1"/>
</dbReference>
<keyword evidence="7" id="KW-1185">Reference proteome</keyword>
<dbReference type="Gene3D" id="3.20.20.80">
    <property type="entry name" value="Glycosidases"/>
    <property type="match status" value="1"/>
</dbReference>
<proteinExistence type="inferred from homology"/>
<dbReference type="EC" id="3.2.1.21" evidence="6"/>
<dbReference type="RefSeq" id="WP_146839083.1">
    <property type="nucleotide sequence ID" value="NZ_BJVQ01000046.1"/>
</dbReference>
<evidence type="ECO:0000256" key="4">
    <source>
        <dbReference type="RuleBase" id="RU003690"/>
    </source>
</evidence>
<reference evidence="6 8" key="2">
    <citation type="submission" date="2020-08" db="EMBL/GenBank/DDBJ databases">
        <title>Sequencing the genomes of 1000 actinobacteria strains.</title>
        <authorList>
            <person name="Klenk H.-P."/>
        </authorList>
    </citation>
    <scope>NUCLEOTIDE SEQUENCE [LARGE SCALE GENOMIC DNA]</scope>
    <source>
        <strain evidence="6 8">DSM 9581</strain>
    </source>
</reference>
<gene>
    <name evidence="5" type="ORF">CHO01_28420</name>
    <name evidence="6" type="ORF">HNR08_000456</name>
</gene>
<dbReference type="OrthoDB" id="9765195at2"/>
<dbReference type="Pfam" id="PF00232">
    <property type="entry name" value="Glyco_hydro_1"/>
    <property type="match status" value="1"/>
</dbReference>